<keyword evidence="2 5" id="KW-0378">Hydrolase</keyword>
<dbReference type="SUPFAM" id="SSF56300">
    <property type="entry name" value="Metallo-dependent phosphatases"/>
    <property type="match status" value="1"/>
</dbReference>
<dbReference type="Gene3D" id="3.60.21.10">
    <property type="match status" value="1"/>
</dbReference>
<comment type="similarity">
    <text evidence="2">Belongs to the 5'-nucleotidase family.</text>
</comment>
<evidence type="ECO:0000313" key="5">
    <source>
        <dbReference type="EMBL" id="SPF29110.1"/>
    </source>
</evidence>
<dbReference type="AlphaFoldDB" id="A0A2R8AAM8"/>
<reference evidence="5 6" key="1">
    <citation type="submission" date="2018-03" db="EMBL/GenBank/DDBJ databases">
        <authorList>
            <person name="Keele B.F."/>
        </authorList>
    </citation>
    <scope>NUCLEOTIDE SEQUENCE [LARGE SCALE GENOMIC DNA]</scope>
    <source>
        <strain evidence="5 6">CeCT 8812</strain>
    </source>
</reference>
<evidence type="ECO:0000259" key="3">
    <source>
        <dbReference type="Pfam" id="PF00149"/>
    </source>
</evidence>
<evidence type="ECO:0000256" key="2">
    <source>
        <dbReference type="RuleBase" id="RU362119"/>
    </source>
</evidence>
<dbReference type="EC" id="3.1.3.6" evidence="5"/>
<dbReference type="PANTHER" id="PTHR11575:SF6">
    <property type="entry name" value="2',3'-CYCLIC-NUCLEOTIDE 2'-PHOSPHODIESTERASE_3'-NUCLEOTIDASE"/>
    <property type="match status" value="1"/>
</dbReference>
<protein>
    <submittedName>
        <fullName evidence="5">2',3'-cyclic-nucleotide 2'-phosphodiesterase/3'-nucleotidase</fullName>
        <ecNumber evidence="5">3.1.3.6</ecNumber>
    </submittedName>
</protein>
<dbReference type="Pfam" id="PF00149">
    <property type="entry name" value="Metallophos"/>
    <property type="match status" value="1"/>
</dbReference>
<evidence type="ECO:0000259" key="4">
    <source>
        <dbReference type="Pfam" id="PF02872"/>
    </source>
</evidence>
<organism evidence="5 6">
    <name type="scientific">Pontivivens insulae</name>
    <dbReference type="NCBI Taxonomy" id="1639689"/>
    <lineage>
        <taxon>Bacteria</taxon>
        <taxon>Pseudomonadati</taxon>
        <taxon>Pseudomonadota</taxon>
        <taxon>Alphaproteobacteria</taxon>
        <taxon>Rhodobacterales</taxon>
        <taxon>Paracoccaceae</taxon>
        <taxon>Pontivivens</taxon>
    </lineage>
</organism>
<dbReference type="Pfam" id="PF02872">
    <property type="entry name" value="5_nucleotid_C"/>
    <property type="match status" value="1"/>
</dbReference>
<dbReference type="RefSeq" id="WP_108781836.1">
    <property type="nucleotide sequence ID" value="NZ_OMKW01000002.1"/>
</dbReference>
<name>A0A2R8AAM8_9RHOB</name>
<dbReference type="OrthoDB" id="9803927at2"/>
<dbReference type="PRINTS" id="PR01607">
    <property type="entry name" value="APYRASEFAMLY"/>
</dbReference>
<keyword evidence="2" id="KW-0547">Nucleotide-binding</keyword>
<dbReference type="InterPro" id="IPR036907">
    <property type="entry name" value="5'-Nucleotdase_C_sf"/>
</dbReference>
<dbReference type="PANTHER" id="PTHR11575">
    <property type="entry name" value="5'-NUCLEOTIDASE-RELATED"/>
    <property type="match status" value="1"/>
</dbReference>
<sequence>MQEDGVGHSTSRVIRLIYTTDLHMALGGQRTGGLAELAPAIEAARAEHPGAILCDVGDALQGTPFGEWLATGGASDWDVHPIYQMMNTLSFDVATLGNHDLDFGLDHMARSVSGLHAQLVCANLDRLDGVPPPDRFALYPVETGPDAPLLTVGFTGVIPSRVMRWNRHHLDGRVDVRDPAAAVAELIPQMRAAGADIIVVLAHTGIVPDGHEDEDEQAALRIGRIDGVDALLCGHQHLTFPGPELAPAPDIDPSAGTLAGTPAIMPGWAGQSLGILDLNCAHTASTGWTVADHSAAFRKPDAPVQSLLAPSAALRARHAAWEKAELSRCAEPLTTHFGSVMDCSAVRLTQSAMLHAFECSDHSTDLPLVVVAAPGKMGGRSGPSGYISICDGILTRQAVGELCPFPNRLSLIKVSGAMMREWLERSCAHLNVLDAGLSGQWLTNDAMPGYNFDSALGLTYEIDPTQPLGQRVQKLTRAGRALDDAEDLAVLTSSFRASGGGGFNMLDTAEVLLSDLCGLSDAVEHYLEDHAVVSLPPASWQMTCARPVTVLLRTGPTLTTDRPTNARHLATTADGWEEWEVTIGPLSLDQTAA</sequence>
<proteinExistence type="inferred from homology"/>
<accession>A0A2R8AAM8</accession>
<dbReference type="InterPro" id="IPR029052">
    <property type="entry name" value="Metallo-depent_PP-like"/>
</dbReference>
<feature type="domain" description="Calcineurin-like phosphoesterase" evidence="3">
    <location>
        <begin position="15"/>
        <end position="237"/>
    </location>
</feature>
<keyword evidence="6" id="KW-1185">Reference proteome</keyword>
<dbReference type="InterPro" id="IPR006179">
    <property type="entry name" value="5_nucleotidase/apyrase"/>
</dbReference>
<dbReference type="SUPFAM" id="SSF55816">
    <property type="entry name" value="5'-nucleotidase (syn. UDP-sugar hydrolase), C-terminal domain"/>
    <property type="match status" value="1"/>
</dbReference>
<dbReference type="InterPro" id="IPR008334">
    <property type="entry name" value="5'-Nucleotdase_C"/>
</dbReference>
<evidence type="ECO:0000313" key="6">
    <source>
        <dbReference type="Proteomes" id="UP000244932"/>
    </source>
</evidence>
<gene>
    <name evidence="5" type="primary">cpdB</name>
    <name evidence="5" type="ORF">POI8812_01416</name>
</gene>
<keyword evidence="1" id="KW-0732">Signal</keyword>
<dbReference type="GO" id="GO:0008254">
    <property type="term" value="F:3'-nucleotidase activity"/>
    <property type="evidence" value="ECO:0007669"/>
    <property type="project" value="UniProtKB-EC"/>
</dbReference>
<evidence type="ECO:0000256" key="1">
    <source>
        <dbReference type="ARBA" id="ARBA00022729"/>
    </source>
</evidence>
<dbReference type="InterPro" id="IPR004843">
    <property type="entry name" value="Calcineurin-like_PHP"/>
</dbReference>
<dbReference type="EMBL" id="OMKW01000002">
    <property type="protein sequence ID" value="SPF29110.1"/>
    <property type="molecule type" value="Genomic_DNA"/>
</dbReference>
<feature type="domain" description="5'-Nucleotidase C-terminal" evidence="4">
    <location>
        <begin position="388"/>
        <end position="507"/>
    </location>
</feature>
<dbReference type="GO" id="GO:0009166">
    <property type="term" value="P:nucleotide catabolic process"/>
    <property type="evidence" value="ECO:0007669"/>
    <property type="project" value="InterPro"/>
</dbReference>
<dbReference type="GO" id="GO:0030288">
    <property type="term" value="C:outer membrane-bounded periplasmic space"/>
    <property type="evidence" value="ECO:0007669"/>
    <property type="project" value="TreeGrafter"/>
</dbReference>
<dbReference type="Gene3D" id="3.90.780.10">
    <property type="entry name" value="5'-Nucleotidase, C-terminal domain"/>
    <property type="match status" value="1"/>
</dbReference>
<dbReference type="Proteomes" id="UP000244932">
    <property type="component" value="Unassembled WGS sequence"/>
</dbReference>
<dbReference type="GO" id="GO:0000166">
    <property type="term" value="F:nucleotide binding"/>
    <property type="evidence" value="ECO:0007669"/>
    <property type="project" value="UniProtKB-KW"/>
</dbReference>